<dbReference type="PANTHER" id="PTHR43464:SF19">
    <property type="entry name" value="UBIQUINONE BIOSYNTHESIS O-METHYLTRANSFERASE, MITOCHONDRIAL"/>
    <property type="match status" value="1"/>
</dbReference>
<evidence type="ECO:0000313" key="5">
    <source>
        <dbReference type="EMBL" id="MCV7229880.1"/>
    </source>
</evidence>
<dbReference type="EMBL" id="JACKTY010000047">
    <property type="protein sequence ID" value="MCV7229880.1"/>
    <property type="molecule type" value="Genomic_DNA"/>
</dbReference>
<dbReference type="Pfam" id="PF13649">
    <property type="entry name" value="Methyltransf_25"/>
    <property type="match status" value="1"/>
</dbReference>
<keyword evidence="1 5" id="KW-0489">Methyltransferase</keyword>
<dbReference type="SUPFAM" id="SSF53335">
    <property type="entry name" value="S-adenosyl-L-methionine-dependent methyltransferases"/>
    <property type="match status" value="1"/>
</dbReference>
<gene>
    <name evidence="5" type="ORF">H7J73_28115</name>
</gene>
<protein>
    <submittedName>
        <fullName evidence="5">Class I SAM-dependent methyltransferase</fullName>
    </submittedName>
</protein>
<dbReference type="GO" id="GO:0008168">
    <property type="term" value="F:methyltransferase activity"/>
    <property type="evidence" value="ECO:0007669"/>
    <property type="project" value="UniProtKB-KW"/>
</dbReference>
<evidence type="ECO:0000256" key="1">
    <source>
        <dbReference type="ARBA" id="ARBA00022603"/>
    </source>
</evidence>
<name>A0ABT3CKC2_9MYCO</name>
<sequence>MSNRHQGSSPLRESMTRRLYRRTGASGRIEFPAIPGMIDDYVTICGSVFADVGREFTADELSHLRSVLQQQLSAAYASSPRSTIVVTYNAPPASILNYEVNFEWLTLEQAYENWVSTREPPLFGTEPDARVVAAAAEADDATVHPVLDIGAGTGRNALALARRGHPVDAVELTPKFAETIASDAGRESLAVRVISGDVFASTQELRRDYGLILLSEVISDFRTTQQLRQVFELAAACLAPGGQLVFNAFIAKPGYQPDAAARELGQQFYTSIFTEDEMSIAALDLPLRLESDDSVYDYEKTHLPQGAWPQTSWYEQWVSGQDVFDVPRDQSPIELRWRAYRKWGVPAI</sequence>
<feature type="domain" description="Methyltransferase" evidence="4">
    <location>
        <begin position="146"/>
        <end position="242"/>
    </location>
</feature>
<organism evidence="5 6">
    <name type="scientific">Mycolicibacterium komossense</name>
    <dbReference type="NCBI Taxonomy" id="1779"/>
    <lineage>
        <taxon>Bacteria</taxon>
        <taxon>Bacillati</taxon>
        <taxon>Actinomycetota</taxon>
        <taxon>Actinomycetes</taxon>
        <taxon>Mycobacteriales</taxon>
        <taxon>Mycobacteriaceae</taxon>
        <taxon>Mycolicibacterium</taxon>
    </lineage>
</organism>
<dbReference type="Proteomes" id="UP001526201">
    <property type="component" value="Unassembled WGS sequence"/>
</dbReference>
<dbReference type="GO" id="GO:0032259">
    <property type="term" value="P:methylation"/>
    <property type="evidence" value="ECO:0007669"/>
    <property type="project" value="UniProtKB-KW"/>
</dbReference>
<keyword evidence="3" id="KW-0949">S-adenosyl-L-methionine</keyword>
<keyword evidence="6" id="KW-1185">Reference proteome</keyword>
<reference evidence="5 6" key="1">
    <citation type="journal article" date="2022" name="BMC Genomics">
        <title>Comparative genome analysis of mycobacteria focusing on tRNA and non-coding RNA.</title>
        <authorList>
            <person name="Behra P.R.K."/>
            <person name="Pettersson B.M.F."/>
            <person name="Ramesh M."/>
            <person name="Das S."/>
            <person name="Dasgupta S."/>
            <person name="Kirsebom L.A."/>
        </authorList>
    </citation>
    <scope>NUCLEOTIDE SEQUENCE [LARGE SCALE GENOMIC DNA]</scope>
    <source>
        <strain evidence="5 6">DSM 44078</strain>
    </source>
</reference>
<comment type="caution">
    <text evidence="5">The sequence shown here is derived from an EMBL/GenBank/DDBJ whole genome shotgun (WGS) entry which is preliminary data.</text>
</comment>
<proteinExistence type="predicted"/>
<dbReference type="InterPro" id="IPR041698">
    <property type="entry name" value="Methyltransf_25"/>
</dbReference>
<dbReference type="Gene3D" id="3.40.50.150">
    <property type="entry name" value="Vaccinia Virus protein VP39"/>
    <property type="match status" value="1"/>
</dbReference>
<evidence type="ECO:0000259" key="4">
    <source>
        <dbReference type="Pfam" id="PF13649"/>
    </source>
</evidence>
<accession>A0ABT3CKC2</accession>
<keyword evidence="2" id="KW-0808">Transferase</keyword>
<evidence type="ECO:0000313" key="6">
    <source>
        <dbReference type="Proteomes" id="UP001526201"/>
    </source>
</evidence>
<evidence type="ECO:0000256" key="2">
    <source>
        <dbReference type="ARBA" id="ARBA00022679"/>
    </source>
</evidence>
<dbReference type="PANTHER" id="PTHR43464">
    <property type="entry name" value="METHYLTRANSFERASE"/>
    <property type="match status" value="1"/>
</dbReference>
<evidence type="ECO:0000256" key="3">
    <source>
        <dbReference type="ARBA" id="ARBA00022691"/>
    </source>
</evidence>
<dbReference type="RefSeq" id="WP_264071144.1">
    <property type="nucleotide sequence ID" value="NZ_JACKTY010000047.1"/>
</dbReference>
<dbReference type="InterPro" id="IPR029063">
    <property type="entry name" value="SAM-dependent_MTases_sf"/>
</dbReference>
<dbReference type="CDD" id="cd02440">
    <property type="entry name" value="AdoMet_MTases"/>
    <property type="match status" value="1"/>
</dbReference>